<gene>
    <name evidence="2" type="ORF">CVS54_02968</name>
</gene>
<feature type="transmembrane region" description="Helical" evidence="1">
    <location>
        <begin position="101"/>
        <end position="120"/>
    </location>
</feature>
<keyword evidence="1" id="KW-0812">Transmembrane</keyword>
<evidence type="ECO:0000313" key="2">
    <source>
        <dbReference type="EMBL" id="AZS41609.1"/>
    </source>
</evidence>
<feature type="transmembrane region" description="Helical" evidence="1">
    <location>
        <begin position="76"/>
        <end position="95"/>
    </location>
</feature>
<evidence type="ECO:0000256" key="1">
    <source>
        <dbReference type="SAM" id="Phobius"/>
    </source>
</evidence>
<name>A0A3S9WNH5_9MICO</name>
<protein>
    <submittedName>
        <fullName evidence="2">Uncharacterized protein</fullName>
    </submittedName>
</protein>
<sequence>MEGDEVEGEGMPVSLRVAFAILITVTVLIFFASLLVAPFLWYWGGEWRALLSVLPFVPVVVYATITVLVTRGKSWARYATVLFPLPLALYVPAATGTTWEFPVGLAALVLTTTAVVLIFLPSSRPYFGRDTPQSSGWKPISQRTP</sequence>
<reference evidence="2 3" key="1">
    <citation type="submission" date="2018-08" db="EMBL/GenBank/DDBJ databases">
        <title>Microbacterium oxydans strain HG3.</title>
        <authorList>
            <person name="ORTET P."/>
        </authorList>
    </citation>
    <scope>NUCLEOTIDE SEQUENCE [LARGE SCALE GENOMIC DNA]</scope>
    <source>
        <strain evidence="2 3">HG3</strain>
    </source>
</reference>
<feature type="transmembrane region" description="Helical" evidence="1">
    <location>
        <begin position="49"/>
        <end position="69"/>
    </location>
</feature>
<proteinExistence type="predicted"/>
<dbReference type="EMBL" id="CP031422">
    <property type="protein sequence ID" value="AZS41609.1"/>
    <property type="molecule type" value="Genomic_DNA"/>
</dbReference>
<dbReference type="Proteomes" id="UP000274841">
    <property type="component" value="Chromosome"/>
</dbReference>
<feature type="transmembrane region" description="Helical" evidence="1">
    <location>
        <begin position="17"/>
        <end position="43"/>
    </location>
</feature>
<organism evidence="2 3">
    <name type="scientific">Microbacterium oxydans</name>
    <dbReference type="NCBI Taxonomy" id="82380"/>
    <lineage>
        <taxon>Bacteria</taxon>
        <taxon>Bacillati</taxon>
        <taxon>Actinomycetota</taxon>
        <taxon>Actinomycetes</taxon>
        <taxon>Micrococcales</taxon>
        <taxon>Microbacteriaceae</taxon>
        <taxon>Microbacterium</taxon>
    </lineage>
</organism>
<dbReference type="KEGG" id="moy:CVS54_02968"/>
<evidence type="ECO:0000313" key="3">
    <source>
        <dbReference type="Proteomes" id="UP000274841"/>
    </source>
</evidence>
<accession>A0A3S9WNH5</accession>
<keyword evidence="1" id="KW-1133">Transmembrane helix</keyword>
<dbReference type="AlphaFoldDB" id="A0A3S9WNH5"/>
<keyword evidence="1" id="KW-0472">Membrane</keyword>